<feature type="non-terminal residue" evidence="1">
    <location>
        <position position="66"/>
    </location>
</feature>
<dbReference type="Proteomes" id="UP001153678">
    <property type="component" value="Unassembled WGS sequence"/>
</dbReference>
<sequence>MANLHGNRKHYYTRMRQASTHCRLQQQQMKQQRYWLKYIATKNDITKKNQSSNSLLDPTATITATF</sequence>
<evidence type="ECO:0000313" key="2">
    <source>
        <dbReference type="Proteomes" id="UP001153678"/>
    </source>
</evidence>
<name>A0A9W4SPX6_9GLOM</name>
<gene>
    <name evidence="1" type="ORF">FWILDA_LOCUS7647</name>
</gene>
<keyword evidence="2" id="KW-1185">Reference proteome</keyword>
<organism evidence="1 2">
    <name type="scientific">Funneliformis geosporum</name>
    <dbReference type="NCBI Taxonomy" id="1117311"/>
    <lineage>
        <taxon>Eukaryota</taxon>
        <taxon>Fungi</taxon>
        <taxon>Fungi incertae sedis</taxon>
        <taxon>Mucoromycota</taxon>
        <taxon>Glomeromycotina</taxon>
        <taxon>Glomeromycetes</taxon>
        <taxon>Glomerales</taxon>
        <taxon>Glomeraceae</taxon>
        <taxon>Funneliformis</taxon>
    </lineage>
</organism>
<proteinExistence type="predicted"/>
<dbReference type="AlphaFoldDB" id="A0A9W4SPX6"/>
<protein>
    <submittedName>
        <fullName evidence="1">1992_t:CDS:1</fullName>
    </submittedName>
</protein>
<comment type="caution">
    <text evidence="1">The sequence shown here is derived from an EMBL/GenBank/DDBJ whole genome shotgun (WGS) entry which is preliminary data.</text>
</comment>
<reference evidence="1" key="1">
    <citation type="submission" date="2022-08" db="EMBL/GenBank/DDBJ databases">
        <authorList>
            <person name="Kallberg Y."/>
            <person name="Tangrot J."/>
            <person name="Rosling A."/>
        </authorList>
    </citation>
    <scope>NUCLEOTIDE SEQUENCE</scope>
    <source>
        <strain evidence="1">Wild A</strain>
    </source>
</reference>
<dbReference type="EMBL" id="CAMKVN010001520">
    <property type="protein sequence ID" value="CAI2176566.1"/>
    <property type="molecule type" value="Genomic_DNA"/>
</dbReference>
<accession>A0A9W4SPX6</accession>
<evidence type="ECO:0000313" key="1">
    <source>
        <dbReference type="EMBL" id="CAI2176566.1"/>
    </source>
</evidence>